<feature type="domain" description="Extradiol ring-cleavage dioxygenase class III enzyme subunit B" evidence="1">
    <location>
        <begin position="22"/>
        <end position="249"/>
    </location>
</feature>
<evidence type="ECO:0000313" key="2">
    <source>
        <dbReference type="EMBL" id="WSE34167.1"/>
    </source>
</evidence>
<reference evidence="2 3" key="1">
    <citation type="journal article" date="2015" name="Int. J. Syst. Evol. Microbiol.">
        <title>Amycolatopsis rhabdoformis sp. nov., an actinomycete isolated from a tropical forest soil.</title>
        <authorList>
            <person name="Souza W.R."/>
            <person name="Silva R.E."/>
            <person name="Goodfellow M."/>
            <person name="Busarakam K."/>
            <person name="Figueiro F.S."/>
            <person name="Ferreira D."/>
            <person name="Rodrigues-Filho E."/>
            <person name="Moraes L.A.B."/>
            <person name="Zucchi T.D."/>
        </authorList>
    </citation>
    <scope>NUCLEOTIDE SEQUENCE [LARGE SCALE GENOMIC DNA]</scope>
    <source>
        <strain evidence="2 3">NCIMB 14900</strain>
    </source>
</reference>
<accession>A0ABZ1IIE3</accession>
<gene>
    <name evidence="2" type="ORF">VSH64_19030</name>
</gene>
<name>A0ABZ1IIE3_9PSEU</name>
<organism evidence="2 3">
    <name type="scientific">Amycolatopsis rhabdoformis</name>
    <dbReference type="NCBI Taxonomy" id="1448059"/>
    <lineage>
        <taxon>Bacteria</taxon>
        <taxon>Bacillati</taxon>
        <taxon>Actinomycetota</taxon>
        <taxon>Actinomycetes</taxon>
        <taxon>Pseudonocardiales</taxon>
        <taxon>Pseudonocardiaceae</taxon>
        <taxon>Amycolatopsis</taxon>
    </lineage>
</organism>
<dbReference type="InterPro" id="IPR004183">
    <property type="entry name" value="Xdiol_dOase_suB"/>
</dbReference>
<dbReference type="Proteomes" id="UP001330812">
    <property type="component" value="Chromosome"/>
</dbReference>
<evidence type="ECO:0000313" key="3">
    <source>
        <dbReference type="Proteomes" id="UP001330812"/>
    </source>
</evidence>
<proteinExistence type="predicted"/>
<sequence length="279" mass="30543">MAEPTGVVAAALVPGMPQLLAKDPAPSWADLRAGVEQVGEEFRAAGVDTVVLLSTQWFTVLGHQFQLDPNPRGERLDENWYAYDYGRISYDLRVDTDLTERWTDLTAARGLQARRTRYDGFPIDTGTVTISRLLDPGRRFRYALVSCNLYAEVDSIATLGETAVAAAAERGRRVGVVVVSGLSSGLIQRWIEPAEDAVATPEQDKWNRRVLDALVRGDVEETLALREDFAREAAADSQFRALAFLLGAGVLTDPGELLAYGPIWGTGAAVVSWRPRTSH</sequence>
<dbReference type="RefSeq" id="WP_326836964.1">
    <property type="nucleotide sequence ID" value="NZ_CP142149.1"/>
</dbReference>
<protein>
    <recommendedName>
        <fullName evidence="1">Extradiol ring-cleavage dioxygenase class III enzyme subunit B domain-containing protein</fullName>
    </recommendedName>
</protein>
<keyword evidence="3" id="KW-1185">Reference proteome</keyword>
<dbReference type="EMBL" id="CP142149">
    <property type="protein sequence ID" value="WSE34167.1"/>
    <property type="molecule type" value="Genomic_DNA"/>
</dbReference>
<evidence type="ECO:0000259" key="1">
    <source>
        <dbReference type="Pfam" id="PF02900"/>
    </source>
</evidence>
<dbReference type="Pfam" id="PF02900">
    <property type="entry name" value="LigB"/>
    <property type="match status" value="1"/>
</dbReference>
<dbReference type="Gene3D" id="3.40.830.10">
    <property type="entry name" value="LigB-like"/>
    <property type="match status" value="1"/>
</dbReference>
<dbReference type="SUPFAM" id="SSF53213">
    <property type="entry name" value="LigB-like"/>
    <property type="match status" value="1"/>
</dbReference>